<name>A0A917KV30_9ACTN</name>
<accession>A0A917KV30</accession>
<feature type="signal peptide" evidence="1">
    <location>
        <begin position="1"/>
        <end position="26"/>
    </location>
</feature>
<dbReference type="RefSeq" id="WP_189313334.1">
    <property type="nucleotide sequence ID" value="NZ_BMQA01000016.1"/>
</dbReference>
<evidence type="ECO:0000256" key="1">
    <source>
        <dbReference type="SAM" id="SignalP"/>
    </source>
</evidence>
<evidence type="ECO:0000313" key="3">
    <source>
        <dbReference type="Proteomes" id="UP000657574"/>
    </source>
</evidence>
<keyword evidence="1" id="KW-0732">Signal</keyword>
<evidence type="ECO:0008006" key="4">
    <source>
        <dbReference type="Google" id="ProtNLM"/>
    </source>
</evidence>
<keyword evidence="3" id="KW-1185">Reference proteome</keyword>
<comment type="caution">
    <text evidence="2">The sequence shown here is derived from an EMBL/GenBank/DDBJ whole genome shotgun (WGS) entry which is preliminary data.</text>
</comment>
<dbReference type="EMBL" id="BMQA01000016">
    <property type="protein sequence ID" value="GGJ31309.1"/>
    <property type="molecule type" value="Genomic_DNA"/>
</dbReference>
<reference evidence="2" key="2">
    <citation type="submission" date="2020-09" db="EMBL/GenBank/DDBJ databases">
        <authorList>
            <person name="Sun Q."/>
            <person name="Ohkuma M."/>
        </authorList>
    </citation>
    <scope>NUCLEOTIDE SEQUENCE</scope>
    <source>
        <strain evidence="2">JCM 3086</strain>
    </source>
</reference>
<feature type="chain" id="PRO_5037079537" description="Lipoprotein" evidence="1">
    <location>
        <begin position="27"/>
        <end position="310"/>
    </location>
</feature>
<protein>
    <recommendedName>
        <fullName evidence="4">Lipoprotein</fullName>
    </recommendedName>
</protein>
<gene>
    <name evidence="2" type="ORF">GCM10010121_048260</name>
</gene>
<sequence length="310" mass="32832">MRIRATVAAVSGALALSAFVVPAAHAGNGTAFDHDDLVKAAQAAHHGAGKSAFSTSAAADTGVPYALDLSFSNVKINNGKSINGGTTTHTTVPVTYTVTHAEGIDVNAPDFMMDVEIYRGTYDNPVNVLFGDAWPTCTVVSATQDSCKGTIDVYADIELTNSDATKWKAIGYAIDWNDQDPNSDNIDWNKVGYVDQDGVATASLKRLTKATADGSPEPVVKGRTITIKGKLTLANWNDHKYHGYAGQSVQLQFRKKGSTTYSSVKGIKSDSAGNLRTTVTASVDGHYRFYFPGASYSAQVTATGDYVGVK</sequence>
<dbReference type="AlphaFoldDB" id="A0A917KV30"/>
<organism evidence="2 3">
    <name type="scientific">Streptomyces brasiliensis</name>
    <dbReference type="NCBI Taxonomy" id="1954"/>
    <lineage>
        <taxon>Bacteria</taxon>
        <taxon>Bacillati</taxon>
        <taxon>Actinomycetota</taxon>
        <taxon>Actinomycetes</taxon>
        <taxon>Kitasatosporales</taxon>
        <taxon>Streptomycetaceae</taxon>
        <taxon>Streptomyces</taxon>
    </lineage>
</organism>
<dbReference type="Proteomes" id="UP000657574">
    <property type="component" value="Unassembled WGS sequence"/>
</dbReference>
<proteinExistence type="predicted"/>
<reference evidence="2" key="1">
    <citation type="journal article" date="2014" name="Int. J. Syst. Evol. Microbiol.">
        <title>Complete genome sequence of Corynebacterium casei LMG S-19264T (=DSM 44701T), isolated from a smear-ripened cheese.</title>
        <authorList>
            <consortium name="US DOE Joint Genome Institute (JGI-PGF)"/>
            <person name="Walter F."/>
            <person name="Albersmeier A."/>
            <person name="Kalinowski J."/>
            <person name="Ruckert C."/>
        </authorList>
    </citation>
    <scope>NUCLEOTIDE SEQUENCE</scope>
    <source>
        <strain evidence="2">JCM 3086</strain>
    </source>
</reference>
<evidence type="ECO:0000313" key="2">
    <source>
        <dbReference type="EMBL" id="GGJ31309.1"/>
    </source>
</evidence>